<feature type="transmembrane region" description="Helical" evidence="8">
    <location>
        <begin position="141"/>
        <end position="161"/>
    </location>
</feature>
<dbReference type="PANTHER" id="PTHR34975:SF2">
    <property type="entry name" value="SPORE GERMINATION PROTEIN A2"/>
    <property type="match status" value="1"/>
</dbReference>
<comment type="caution">
    <text evidence="9">The sequence shown here is derived from an EMBL/GenBank/DDBJ whole genome shotgun (WGS) entry which is preliminary data.</text>
</comment>
<gene>
    <name evidence="9" type="ORF">ACFFNY_31835</name>
</gene>
<dbReference type="Proteomes" id="UP001589619">
    <property type="component" value="Unassembled WGS sequence"/>
</dbReference>
<proteinExistence type="inferred from homology"/>
<evidence type="ECO:0000256" key="3">
    <source>
        <dbReference type="ARBA" id="ARBA00022448"/>
    </source>
</evidence>
<keyword evidence="5 8" id="KW-0812">Transmembrane</keyword>
<evidence type="ECO:0000256" key="7">
    <source>
        <dbReference type="ARBA" id="ARBA00023136"/>
    </source>
</evidence>
<accession>A0ABV5W6I1</accession>
<protein>
    <submittedName>
        <fullName evidence="9">GerAB/ArcD/ProY family transporter</fullName>
    </submittedName>
</protein>
<feature type="transmembrane region" description="Helical" evidence="8">
    <location>
        <begin position="33"/>
        <end position="53"/>
    </location>
</feature>
<feature type="transmembrane region" description="Helical" evidence="8">
    <location>
        <begin position="298"/>
        <end position="317"/>
    </location>
</feature>
<feature type="transmembrane region" description="Helical" evidence="8">
    <location>
        <begin position="181"/>
        <end position="198"/>
    </location>
</feature>
<keyword evidence="7 8" id="KW-0472">Membrane</keyword>
<comment type="subcellular location">
    <subcellularLocation>
        <location evidence="1">Membrane</location>
        <topology evidence="1">Multi-pass membrane protein</topology>
    </subcellularLocation>
</comment>
<name>A0ABV5W6I1_9BACL</name>
<feature type="transmembrane region" description="Helical" evidence="8">
    <location>
        <begin position="262"/>
        <end position="286"/>
    </location>
</feature>
<keyword evidence="10" id="KW-1185">Reference proteome</keyword>
<sequence>MSRRLVFVLFVQIHLAAMSSNFAVKILEATSRGHWEAIAVGCLLEAGLVAIYLRGLSAFPGKTIADILGETFGVWGTRLILAPLILFLFIHILLLFRYQITQINIVLLPQTPLWAPALLYLAISLYAAVKGIKVIARLSVALLFVFVPFVLFSLFISYANFDYRNMFPIWDPQLHFVKSPSFYVSLLSSSGFLFLGLLPPGKPLQWRVVWPAMLILAAFYLSFVYTPLLIFGQETALLLQFPTVMASDTVDLEWIVFDWLPAFFVVASSALGTLEVSLLLWMTIALTKKLFIPAKEKWIALAVGIAAYVLFFQIPNLQVLNRYYSWSTYLLLYSILVIPLATYASGIRKRRASV</sequence>
<keyword evidence="6 8" id="KW-1133">Transmembrane helix</keyword>
<organism evidence="9 10">
    <name type="scientific">Paenibacillus hodogayensis</name>
    <dbReference type="NCBI Taxonomy" id="279208"/>
    <lineage>
        <taxon>Bacteria</taxon>
        <taxon>Bacillati</taxon>
        <taxon>Bacillota</taxon>
        <taxon>Bacilli</taxon>
        <taxon>Bacillales</taxon>
        <taxon>Paenibacillaceae</taxon>
        <taxon>Paenibacillus</taxon>
    </lineage>
</organism>
<dbReference type="InterPro" id="IPR004761">
    <property type="entry name" value="Spore_GerAB"/>
</dbReference>
<feature type="transmembrane region" description="Helical" evidence="8">
    <location>
        <begin position="210"/>
        <end position="231"/>
    </location>
</feature>
<keyword evidence="4" id="KW-0309">Germination</keyword>
<evidence type="ECO:0000256" key="2">
    <source>
        <dbReference type="ARBA" id="ARBA00007998"/>
    </source>
</evidence>
<evidence type="ECO:0000313" key="10">
    <source>
        <dbReference type="Proteomes" id="UP001589619"/>
    </source>
</evidence>
<dbReference type="RefSeq" id="WP_344910499.1">
    <property type="nucleotide sequence ID" value="NZ_BAAAYO010000009.1"/>
</dbReference>
<evidence type="ECO:0000256" key="4">
    <source>
        <dbReference type="ARBA" id="ARBA00022544"/>
    </source>
</evidence>
<evidence type="ECO:0000313" key="9">
    <source>
        <dbReference type="EMBL" id="MFB9756192.1"/>
    </source>
</evidence>
<feature type="transmembrane region" description="Helical" evidence="8">
    <location>
        <begin position="112"/>
        <end position="129"/>
    </location>
</feature>
<dbReference type="PANTHER" id="PTHR34975">
    <property type="entry name" value="SPORE GERMINATION PROTEIN A2"/>
    <property type="match status" value="1"/>
</dbReference>
<comment type="similarity">
    <text evidence="2">Belongs to the amino acid-polyamine-organocation (APC) superfamily. Spore germination protein (SGP) (TC 2.A.3.9) family.</text>
</comment>
<feature type="transmembrane region" description="Helical" evidence="8">
    <location>
        <begin position="79"/>
        <end position="100"/>
    </location>
</feature>
<reference evidence="9 10" key="1">
    <citation type="submission" date="2024-09" db="EMBL/GenBank/DDBJ databases">
        <authorList>
            <person name="Sun Q."/>
            <person name="Mori K."/>
        </authorList>
    </citation>
    <scope>NUCLEOTIDE SEQUENCE [LARGE SCALE GENOMIC DNA]</scope>
    <source>
        <strain evidence="9 10">JCM 12520</strain>
    </source>
</reference>
<evidence type="ECO:0000256" key="1">
    <source>
        <dbReference type="ARBA" id="ARBA00004141"/>
    </source>
</evidence>
<evidence type="ECO:0000256" key="8">
    <source>
        <dbReference type="SAM" id="Phobius"/>
    </source>
</evidence>
<dbReference type="EMBL" id="JBHMAG010000021">
    <property type="protein sequence ID" value="MFB9756192.1"/>
    <property type="molecule type" value="Genomic_DNA"/>
</dbReference>
<keyword evidence="3" id="KW-0813">Transport</keyword>
<evidence type="ECO:0000256" key="5">
    <source>
        <dbReference type="ARBA" id="ARBA00022692"/>
    </source>
</evidence>
<evidence type="ECO:0000256" key="6">
    <source>
        <dbReference type="ARBA" id="ARBA00022989"/>
    </source>
</evidence>
<feature type="transmembrane region" description="Helical" evidence="8">
    <location>
        <begin position="323"/>
        <end position="344"/>
    </location>
</feature>
<dbReference type="Pfam" id="PF03845">
    <property type="entry name" value="Spore_permease"/>
    <property type="match status" value="1"/>
</dbReference>